<sequence length="320" mass="34209">MTTPEGSDAGAPPSGAAAAPGGADPPSSATAAPGGADPPGMVPNPTLSRSARAGRRTEDEQLLSRPELIQPAVADFTQTDPWRVLRITGEFVAGFDALAHVGAAVAIFGSARTRRDDPDYAACVELARRLGEHGFAIISGGGPGIMEAANRGAVEAGAMSVGCNIELPHEQAVNSYVQLPVNFRYFFVRKTMFMKYAEGFVIFPGGFGTLDEMFEALTLVQTGKVQNFPIVLFNRRFWSGLIEWIKETMLAEGKIAPKDMELMLVTDSIEEACETLVSCYERRCWEAKQRAAADPMTGGPPGRVARPEHAGEHTQAAPEQ</sequence>
<dbReference type="EMBL" id="CP012673">
    <property type="protein sequence ID" value="AUX47286.1"/>
    <property type="molecule type" value="Genomic_DNA"/>
</dbReference>
<dbReference type="AlphaFoldDB" id="A0A2L0F6T7"/>
<reference evidence="5 6" key="1">
    <citation type="submission" date="2015-09" db="EMBL/GenBank/DDBJ databases">
        <title>Sorangium comparison.</title>
        <authorList>
            <person name="Zaburannyi N."/>
            <person name="Bunk B."/>
            <person name="Overmann J."/>
            <person name="Mueller R."/>
        </authorList>
    </citation>
    <scope>NUCLEOTIDE SEQUENCE [LARGE SCALE GENOMIC DNA]</scope>
    <source>
        <strain evidence="5 6">So ce26</strain>
    </source>
</reference>
<dbReference type="GO" id="GO:0005829">
    <property type="term" value="C:cytosol"/>
    <property type="evidence" value="ECO:0007669"/>
    <property type="project" value="TreeGrafter"/>
</dbReference>
<dbReference type="EC" id="3.2.2.4" evidence="2"/>
<dbReference type="Gene3D" id="3.40.50.450">
    <property type="match status" value="1"/>
</dbReference>
<name>A0A2L0F6T7_SORCE</name>
<comment type="catalytic activity">
    <reaction evidence="1">
        <text>AMP + H2O = D-ribose 5-phosphate + adenine</text>
        <dbReference type="Rhea" id="RHEA:20129"/>
        <dbReference type="ChEBI" id="CHEBI:15377"/>
        <dbReference type="ChEBI" id="CHEBI:16708"/>
        <dbReference type="ChEBI" id="CHEBI:78346"/>
        <dbReference type="ChEBI" id="CHEBI:456215"/>
        <dbReference type="EC" id="3.2.2.4"/>
    </reaction>
</comment>
<dbReference type="GO" id="GO:0008714">
    <property type="term" value="F:AMP nucleosidase activity"/>
    <property type="evidence" value="ECO:0007669"/>
    <property type="project" value="UniProtKB-EC"/>
</dbReference>
<dbReference type="Pfam" id="PF03641">
    <property type="entry name" value="Lysine_decarbox"/>
    <property type="match status" value="1"/>
</dbReference>
<evidence type="ECO:0000313" key="6">
    <source>
        <dbReference type="Proteomes" id="UP000238348"/>
    </source>
</evidence>
<accession>A0A2L0F6T7</accession>
<dbReference type="InterPro" id="IPR005269">
    <property type="entry name" value="LOG"/>
</dbReference>
<feature type="region of interest" description="Disordered" evidence="4">
    <location>
        <begin position="290"/>
        <end position="320"/>
    </location>
</feature>
<dbReference type="InterPro" id="IPR052341">
    <property type="entry name" value="LOG_family_nucleotidases"/>
</dbReference>
<evidence type="ECO:0000256" key="1">
    <source>
        <dbReference type="ARBA" id="ARBA00000274"/>
    </source>
</evidence>
<dbReference type="Proteomes" id="UP000238348">
    <property type="component" value="Chromosome"/>
</dbReference>
<evidence type="ECO:0000256" key="3">
    <source>
        <dbReference type="ARBA" id="ARBA00031983"/>
    </source>
</evidence>
<gene>
    <name evidence="5" type="ORF">SOCE26_088040</name>
</gene>
<feature type="region of interest" description="Disordered" evidence="4">
    <location>
        <begin position="1"/>
        <end position="66"/>
    </location>
</feature>
<dbReference type="GO" id="GO:0009691">
    <property type="term" value="P:cytokinin biosynthetic process"/>
    <property type="evidence" value="ECO:0007669"/>
    <property type="project" value="InterPro"/>
</dbReference>
<protein>
    <recommendedName>
        <fullName evidence="3">AMP nucleosidase</fullName>
        <ecNumber evidence="2">3.2.2.4</ecNumber>
    </recommendedName>
    <alternativeName>
        <fullName evidence="3">AMP nucleosidase</fullName>
    </alternativeName>
</protein>
<dbReference type="FunFam" id="3.40.50.450:FF:000011">
    <property type="entry name" value="TIGR00730 family Rossman fold protein"/>
    <property type="match status" value="1"/>
</dbReference>
<dbReference type="PANTHER" id="PTHR43393">
    <property type="entry name" value="CYTOKININ RIBOSIDE 5'-MONOPHOSPHATE PHOSPHORIBOHYDROLASE"/>
    <property type="match status" value="1"/>
</dbReference>
<evidence type="ECO:0000256" key="2">
    <source>
        <dbReference type="ARBA" id="ARBA00011985"/>
    </source>
</evidence>
<evidence type="ECO:0000313" key="5">
    <source>
        <dbReference type="EMBL" id="AUX47286.1"/>
    </source>
</evidence>
<evidence type="ECO:0000256" key="4">
    <source>
        <dbReference type="SAM" id="MobiDB-lite"/>
    </source>
</evidence>
<organism evidence="5 6">
    <name type="scientific">Sorangium cellulosum</name>
    <name type="common">Polyangium cellulosum</name>
    <dbReference type="NCBI Taxonomy" id="56"/>
    <lineage>
        <taxon>Bacteria</taxon>
        <taxon>Pseudomonadati</taxon>
        <taxon>Myxococcota</taxon>
        <taxon>Polyangia</taxon>
        <taxon>Polyangiales</taxon>
        <taxon>Polyangiaceae</taxon>
        <taxon>Sorangium</taxon>
    </lineage>
</organism>
<dbReference type="InterPro" id="IPR031100">
    <property type="entry name" value="LOG_fam"/>
</dbReference>
<proteinExistence type="predicted"/>
<dbReference type="SUPFAM" id="SSF102405">
    <property type="entry name" value="MCP/YpsA-like"/>
    <property type="match status" value="1"/>
</dbReference>
<dbReference type="NCBIfam" id="TIGR00730">
    <property type="entry name" value="Rossman fold protein, TIGR00730 family"/>
    <property type="match status" value="1"/>
</dbReference>
<dbReference type="PANTHER" id="PTHR43393:SF2">
    <property type="entry name" value="CYTOKININ RIBOSIDE 5'-MONOPHOSPHATE PHOSPHORIBOHYDROLASE"/>
    <property type="match status" value="1"/>
</dbReference>
<feature type="compositionally biased region" description="Low complexity" evidence="4">
    <location>
        <begin position="1"/>
        <end position="39"/>
    </location>
</feature>